<organism evidence="2">
    <name type="scientific">Dichomitus squalens</name>
    <dbReference type="NCBI Taxonomy" id="114155"/>
    <lineage>
        <taxon>Eukaryota</taxon>
        <taxon>Fungi</taxon>
        <taxon>Dikarya</taxon>
        <taxon>Basidiomycota</taxon>
        <taxon>Agaricomycotina</taxon>
        <taxon>Agaricomycetes</taxon>
        <taxon>Polyporales</taxon>
        <taxon>Polyporaceae</taxon>
        <taxon>Dichomitus</taxon>
    </lineage>
</organism>
<name>A0A4Q9N318_9APHY</name>
<dbReference type="EMBL" id="ML143391">
    <property type="protein sequence ID" value="TBU33361.1"/>
    <property type="molecule type" value="Genomic_DNA"/>
</dbReference>
<evidence type="ECO:0000313" key="2">
    <source>
        <dbReference type="EMBL" id="TBU33361.1"/>
    </source>
</evidence>
<evidence type="ECO:0000256" key="1">
    <source>
        <dbReference type="SAM" id="MobiDB-lite"/>
    </source>
</evidence>
<feature type="region of interest" description="Disordered" evidence="1">
    <location>
        <begin position="23"/>
        <end position="65"/>
    </location>
</feature>
<gene>
    <name evidence="2" type="ORF">BD311DRAFT_652175</name>
</gene>
<dbReference type="Proteomes" id="UP000292957">
    <property type="component" value="Unassembled WGS sequence"/>
</dbReference>
<dbReference type="AlphaFoldDB" id="A0A4Q9N318"/>
<reference evidence="2" key="1">
    <citation type="submission" date="2019-01" db="EMBL/GenBank/DDBJ databases">
        <title>Draft genome sequences of three monokaryotic isolates of the white-rot basidiomycete fungus Dichomitus squalens.</title>
        <authorList>
            <consortium name="DOE Joint Genome Institute"/>
            <person name="Lopez S.C."/>
            <person name="Andreopoulos B."/>
            <person name="Pangilinan J."/>
            <person name="Lipzen A."/>
            <person name="Riley R."/>
            <person name="Ahrendt S."/>
            <person name="Ng V."/>
            <person name="Barry K."/>
            <person name="Daum C."/>
            <person name="Grigoriev I.V."/>
            <person name="Hilden K.S."/>
            <person name="Makela M.R."/>
            <person name="de Vries R.P."/>
        </authorList>
    </citation>
    <scope>NUCLEOTIDE SEQUENCE [LARGE SCALE GENOMIC DNA]</scope>
    <source>
        <strain evidence="2">OM18370.1</strain>
    </source>
</reference>
<accession>A0A4Q9N318</accession>
<sequence>MPIQEPQAQRRAVANVHRAKMTVGNANASARMSRAQPRLKPTQLARHRPARGQIPPHTAQRKARR</sequence>
<protein>
    <submittedName>
        <fullName evidence="2">Uncharacterized protein</fullName>
    </submittedName>
</protein>
<proteinExistence type="predicted"/>